<reference evidence="1" key="1">
    <citation type="journal article" date="2020" name="Stud. Mycol.">
        <title>101 Dothideomycetes genomes: a test case for predicting lifestyles and emergence of pathogens.</title>
        <authorList>
            <person name="Haridas S."/>
            <person name="Albert R."/>
            <person name="Binder M."/>
            <person name="Bloem J."/>
            <person name="Labutti K."/>
            <person name="Salamov A."/>
            <person name="Andreopoulos B."/>
            <person name="Baker S."/>
            <person name="Barry K."/>
            <person name="Bills G."/>
            <person name="Bluhm B."/>
            <person name="Cannon C."/>
            <person name="Castanera R."/>
            <person name="Culley D."/>
            <person name="Daum C."/>
            <person name="Ezra D."/>
            <person name="Gonzalez J."/>
            <person name="Henrissat B."/>
            <person name="Kuo A."/>
            <person name="Liang C."/>
            <person name="Lipzen A."/>
            <person name="Lutzoni F."/>
            <person name="Magnuson J."/>
            <person name="Mondo S."/>
            <person name="Nolan M."/>
            <person name="Ohm R."/>
            <person name="Pangilinan J."/>
            <person name="Park H.-J."/>
            <person name="Ramirez L."/>
            <person name="Alfaro M."/>
            <person name="Sun H."/>
            <person name="Tritt A."/>
            <person name="Yoshinaga Y."/>
            <person name="Zwiers L.-H."/>
            <person name="Turgeon B."/>
            <person name="Goodwin S."/>
            <person name="Spatafora J."/>
            <person name="Crous P."/>
            <person name="Grigoriev I."/>
        </authorList>
    </citation>
    <scope>NUCLEOTIDE SEQUENCE</scope>
    <source>
        <strain evidence="1">ATCC 200398</strain>
    </source>
</reference>
<dbReference type="Proteomes" id="UP000799755">
    <property type="component" value="Unassembled WGS sequence"/>
</dbReference>
<gene>
    <name evidence="1" type="ORF">BDR25DRAFT_317305</name>
</gene>
<protein>
    <submittedName>
        <fullName evidence="1">Uncharacterized protein</fullName>
    </submittedName>
</protein>
<accession>A0ACB6QJN8</accession>
<sequence>MTIAARPTPMITAAGRHSRAGHRLVQRTSPCPLPAGANKQRKPAKGENLGKCGWTAGWGREDNVDVRRGAGRARNVHSGNRRAGFESTEHSSYPALSAAARIIYLLLLLRPLQAPIRPDETRRGSGAAVRECSYRVDDGGPAASPPPAEAVLPQTLARGSKRERECVSSEELGLAGVLLLSMPRSLAQVVELVDQPCRSAGPPLGVKACTRQRMKRAGIRTNTARVACAFARLFAAAIMAAGEGRSPKERCQIRRSHRPQQHRSALPVGVERNFLHPAPAPAPAAAAAASAAAAAPCSLLCCIVLSSPGQYLAAGASQPDHRRCVLSRLRPPTSSNRHKPPSPTIDR</sequence>
<keyword evidence="2" id="KW-1185">Reference proteome</keyword>
<dbReference type="EMBL" id="MU003522">
    <property type="protein sequence ID" value="KAF2467087.1"/>
    <property type="molecule type" value="Genomic_DNA"/>
</dbReference>
<evidence type="ECO:0000313" key="2">
    <source>
        <dbReference type="Proteomes" id="UP000799755"/>
    </source>
</evidence>
<proteinExistence type="predicted"/>
<comment type="caution">
    <text evidence="1">The sequence shown here is derived from an EMBL/GenBank/DDBJ whole genome shotgun (WGS) entry which is preliminary data.</text>
</comment>
<organism evidence="1 2">
    <name type="scientific">Lindgomyces ingoldianus</name>
    <dbReference type="NCBI Taxonomy" id="673940"/>
    <lineage>
        <taxon>Eukaryota</taxon>
        <taxon>Fungi</taxon>
        <taxon>Dikarya</taxon>
        <taxon>Ascomycota</taxon>
        <taxon>Pezizomycotina</taxon>
        <taxon>Dothideomycetes</taxon>
        <taxon>Pleosporomycetidae</taxon>
        <taxon>Pleosporales</taxon>
        <taxon>Lindgomycetaceae</taxon>
        <taxon>Lindgomyces</taxon>
    </lineage>
</organism>
<name>A0ACB6QJN8_9PLEO</name>
<evidence type="ECO:0000313" key="1">
    <source>
        <dbReference type="EMBL" id="KAF2467087.1"/>
    </source>
</evidence>